<feature type="region of interest" description="Disordered" evidence="1">
    <location>
        <begin position="1"/>
        <end position="70"/>
    </location>
</feature>
<feature type="compositionally biased region" description="Polar residues" evidence="1">
    <location>
        <begin position="128"/>
        <end position="137"/>
    </location>
</feature>
<evidence type="ECO:0000313" key="2">
    <source>
        <dbReference type="EMBL" id="KAK1126028.1"/>
    </source>
</evidence>
<dbReference type="Proteomes" id="UP001177670">
    <property type="component" value="Unassembled WGS sequence"/>
</dbReference>
<accession>A0AA40FVU8</accession>
<feature type="compositionally biased region" description="Basic and acidic residues" evidence="1">
    <location>
        <begin position="94"/>
        <end position="106"/>
    </location>
</feature>
<proteinExistence type="predicted"/>
<sequence>MEISSSCIKKNEGKSGTRERGKSQHLGTFSSEKLLQSTEISATNEIRVQVKRHSPSKLEASKPLILPDASDPSSISLVDHSLATKPFLCYESDEHNAETRSLDGVERLSQQEYAPTYPQGPSRRRNEAGTSESPRFQVRFSLSSSSRGALTLTTF</sequence>
<feature type="region of interest" description="Disordered" evidence="1">
    <location>
        <begin position="94"/>
        <end position="137"/>
    </location>
</feature>
<dbReference type="AlphaFoldDB" id="A0AA40FVU8"/>
<reference evidence="2" key="1">
    <citation type="submission" date="2021-10" db="EMBL/GenBank/DDBJ databases">
        <title>Melipona bicolor Genome sequencing and assembly.</title>
        <authorList>
            <person name="Araujo N.S."/>
            <person name="Arias M.C."/>
        </authorList>
    </citation>
    <scope>NUCLEOTIDE SEQUENCE</scope>
    <source>
        <strain evidence="2">USP_2M_L1-L4_2017</strain>
        <tissue evidence="2">Whole body</tissue>
    </source>
</reference>
<name>A0AA40FVU8_9HYME</name>
<feature type="compositionally biased region" description="Polar residues" evidence="1">
    <location>
        <begin position="25"/>
        <end position="46"/>
    </location>
</feature>
<feature type="compositionally biased region" description="Basic and acidic residues" evidence="1">
    <location>
        <begin position="9"/>
        <end position="22"/>
    </location>
</feature>
<gene>
    <name evidence="2" type="ORF">K0M31_005557</name>
</gene>
<dbReference type="EMBL" id="JAHYIQ010000015">
    <property type="protein sequence ID" value="KAK1126028.1"/>
    <property type="molecule type" value="Genomic_DNA"/>
</dbReference>
<comment type="caution">
    <text evidence="2">The sequence shown here is derived from an EMBL/GenBank/DDBJ whole genome shotgun (WGS) entry which is preliminary data.</text>
</comment>
<keyword evidence="3" id="KW-1185">Reference proteome</keyword>
<protein>
    <submittedName>
        <fullName evidence="2">Uncharacterized protein</fullName>
    </submittedName>
</protein>
<organism evidence="2 3">
    <name type="scientific">Melipona bicolor</name>
    <dbReference type="NCBI Taxonomy" id="60889"/>
    <lineage>
        <taxon>Eukaryota</taxon>
        <taxon>Metazoa</taxon>
        <taxon>Ecdysozoa</taxon>
        <taxon>Arthropoda</taxon>
        <taxon>Hexapoda</taxon>
        <taxon>Insecta</taxon>
        <taxon>Pterygota</taxon>
        <taxon>Neoptera</taxon>
        <taxon>Endopterygota</taxon>
        <taxon>Hymenoptera</taxon>
        <taxon>Apocrita</taxon>
        <taxon>Aculeata</taxon>
        <taxon>Apoidea</taxon>
        <taxon>Anthophila</taxon>
        <taxon>Apidae</taxon>
        <taxon>Melipona</taxon>
    </lineage>
</organism>
<evidence type="ECO:0000256" key="1">
    <source>
        <dbReference type="SAM" id="MobiDB-lite"/>
    </source>
</evidence>
<evidence type="ECO:0000313" key="3">
    <source>
        <dbReference type="Proteomes" id="UP001177670"/>
    </source>
</evidence>